<gene>
    <name evidence="1" type="ORF">OESDEN_07020</name>
</gene>
<evidence type="ECO:0000313" key="2">
    <source>
        <dbReference type="Proteomes" id="UP000053660"/>
    </source>
</evidence>
<name>A0A0B1T762_OESDE</name>
<accession>A0A0B1T762</accession>
<dbReference type="EMBL" id="KN550965">
    <property type="protein sequence ID" value="KHJ93074.1"/>
    <property type="molecule type" value="Genomic_DNA"/>
</dbReference>
<sequence>MTRNFMWIVIMRISLIKAFLSYVHFWKKEERLSEEILQFYGSFEEYHLLKRFSERYRSTYPLPDLLLNEISKRFDGFFLVYLIHALREHAVATENTQGIMELQFRKDYAPDALRTDVPVNEKWTYRSEQLQSSSHQRPSEFAATVNPTLATAQRNEVMSFFSYQIDNGSFATLIGR</sequence>
<proteinExistence type="predicted"/>
<reference evidence="1 2" key="1">
    <citation type="submission" date="2014-03" db="EMBL/GenBank/DDBJ databases">
        <title>Draft genome of the hookworm Oesophagostomum dentatum.</title>
        <authorList>
            <person name="Mitreva M."/>
        </authorList>
    </citation>
    <scope>NUCLEOTIDE SEQUENCE [LARGE SCALE GENOMIC DNA]</scope>
    <source>
        <strain evidence="1 2">OD-Hann</strain>
    </source>
</reference>
<dbReference type="Proteomes" id="UP000053660">
    <property type="component" value="Unassembled WGS sequence"/>
</dbReference>
<evidence type="ECO:0000313" key="1">
    <source>
        <dbReference type="EMBL" id="KHJ93074.1"/>
    </source>
</evidence>
<keyword evidence="2" id="KW-1185">Reference proteome</keyword>
<dbReference type="AlphaFoldDB" id="A0A0B1T762"/>
<dbReference type="OrthoDB" id="5874887at2759"/>
<protein>
    <submittedName>
        <fullName evidence="1">Uncharacterized protein</fullName>
    </submittedName>
</protein>
<organism evidence="1 2">
    <name type="scientific">Oesophagostomum dentatum</name>
    <name type="common">Nodular worm</name>
    <dbReference type="NCBI Taxonomy" id="61180"/>
    <lineage>
        <taxon>Eukaryota</taxon>
        <taxon>Metazoa</taxon>
        <taxon>Ecdysozoa</taxon>
        <taxon>Nematoda</taxon>
        <taxon>Chromadorea</taxon>
        <taxon>Rhabditida</taxon>
        <taxon>Rhabditina</taxon>
        <taxon>Rhabditomorpha</taxon>
        <taxon>Strongyloidea</taxon>
        <taxon>Strongylidae</taxon>
        <taxon>Oesophagostomum</taxon>
    </lineage>
</organism>